<dbReference type="InterPro" id="IPR050373">
    <property type="entry name" value="Fibrinogen_C-term_domain"/>
</dbReference>
<proteinExistence type="predicted"/>
<dbReference type="EnsemblMetazoa" id="AALFPA23_024448.R36444">
    <property type="protein sequence ID" value="AALFPA23_024448.P36444"/>
    <property type="gene ID" value="AALFPA23_024448"/>
</dbReference>
<accession>A0ABM2A4S0</accession>
<dbReference type="PANTHER" id="PTHR19143">
    <property type="entry name" value="FIBRINOGEN/TENASCIN/ANGIOPOEITIN"/>
    <property type="match status" value="1"/>
</dbReference>
<evidence type="ECO:0000256" key="1">
    <source>
        <dbReference type="SAM" id="Phobius"/>
    </source>
</evidence>
<dbReference type="PROSITE" id="PS51406">
    <property type="entry name" value="FIBRINOGEN_C_2"/>
    <property type="match status" value="1"/>
</dbReference>
<protein>
    <recommendedName>
        <fullName evidence="2">Fibrinogen C-terminal domain-containing protein</fullName>
    </recommendedName>
</protein>
<keyword evidence="1" id="KW-0472">Membrane</keyword>
<keyword evidence="1" id="KW-1133">Transmembrane helix</keyword>
<feature type="domain" description="Fibrinogen C-terminal" evidence="2">
    <location>
        <begin position="150"/>
        <end position="361"/>
    </location>
</feature>
<dbReference type="SUPFAM" id="SSF56496">
    <property type="entry name" value="Fibrinogen C-terminal domain-like"/>
    <property type="match status" value="1"/>
</dbReference>
<reference evidence="3" key="2">
    <citation type="submission" date="2025-05" db="UniProtKB">
        <authorList>
            <consortium name="EnsemblMetazoa"/>
        </authorList>
    </citation>
    <scope>IDENTIFICATION</scope>
    <source>
        <strain evidence="3">Foshan</strain>
    </source>
</reference>
<dbReference type="InterPro" id="IPR002181">
    <property type="entry name" value="Fibrinogen_a/b/g_C_dom"/>
</dbReference>
<dbReference type="GeneID" id="115262246"/>
<dbReference type="SMART" id="SM00186">
    <property type="entry name" value="FBG"/>
    <property type="match status" value="1"/>
</dbReference>
<reference evidence="4" key="1">
    <citation type="journal article" date="2015" name="Proc. Natl. Acad. Sci. U.S.A.">
        <title>Genome sequence of the Asian Tiger mosquito, Aedes albopictus, reveals insights into its biology, genetics, and evolution.</title>
        <authorList>
            <person name="Chen X.G."/>
            <person name="Jiang X."/>
            <person name="Gu J."/>
            <person name="Xu M."/>
            <person name="Wu Y."/>
            <person name="Deng Y."/>
            <person name="Zhang C."/>
            <person name="Bonizzoni M."/>
            <person name="Dermauw W."/>
            <person name="Vontas J."/>
            <person name="Armbruster P."/>
            <person name="Huang X."/>
            <person name="Yang Y."/>
            <person name="Zhang H."/>
            <person name="He W."/>
            <person name="Peng H."/>
            <person name="Liu Y."/>
            <person name="Wu K."/>
            <person name="Chen J."/>
            <person name="Lirakis M."/>
            <person name="Topalis P."/>
            <person name="Van Leeuwen T."/>
            <person name="Hall A.B."/>
            <person name="Jiang X."/>
            <person name="Thorpe C."/>
            <person name="Mueller R.L."/>
            <person name="Sun C."/>
            <person name="Waterhouse R.M."/>
            <person name="Yan G."/>
            <person name="Tu Z.J."/>
            <person name="Fang X."/>
            <person name="James A.A."/>
        </authorList>
    </citation>
    <scope>NUCLEOTIDE SEQUENCE [LARGE SCALE GENOMIC DNA]</scope>
    <source>
        <strain evidence="4">Foshan</strain>
    </source>
</reference>
<evidence type="ECO:0000259" key="2">
    <source>
        <dbReference type="PROSITE" id="PS51406"/>
    </source>
</evidence>
<name>A0ABM2A4S0_AEDAL</name>
<dbReference type="Proteomes" id="UP000069940">
    <property type="component" value="Unassembled WGS sequence"/>
</dbReference>
<dbReference type="Pfam" id="PF00147">
    <property type="entry name" value="Fibrinogen_C"/>
    <property type="match status" value="1"/>
</dbReference>
<feature type="transmembrane region" description="Helical" evidence="1">
    <location>
        <begin position="7"/>
        <end position="29"/>
    </location>
</feature>
<evidence type="ECO:0000313" key="4">
    <source>
        <dbReference type="Proteomes" id="UP000069940"/>
    </source>
</evidence>
<dbReference type="InterPro" id="IPR014716">
    <property type="entry name" value="Fibrinogen_a/b/g_C_1"/>
</dbReference>
<organism evidence="3 4">
    <name type="scientific">Aedes albopictus</name>
    <name type="common">Asian tiger mosquito</name>
    <name type="synonym">Stegomyia albopicta</name>
    <dbReference type="NCBI Taxonomy" id="7160"/>
    <lineage>
        <taxon>Eukaryota</taxon>
        <taxon>Metazoa</taxon>
        <taxon>Ecdysozoa</taxon>
        <taxon>Arthropoda</taxon>
        <taxon>Hexapoda</taxon>
        <taxon>Insecta</taxon>
        <taxon>Pterygota</taxon>
        <taxon>Neoptera</taxon>
        <taxon>Endopterygota</taxon>
        <taxon>Diptera</taxon>
        <taxon>Nematocera</taxon>
        <taxon>Culicoidea</taxon>
        <taxon>Culicidae</taxon>
        <taxon>Culicinae</taxon>
        <taxon>Aedini</taxon>
        <taxon>Aedes</taxon>
        <taxon>Stegomyia</taxon>
    </lineage>
</organism>
<dbReference type="PANTHER" id="PTHR19143:SF327">
    <property type="entry name" value="FI21813P1-RELATED"/>
    <property type="match status" value="1"/>
</dbReference>
<dbReference type="Gene3D" id="3.90.215.10">
    <property type="entry name" value="Gamma Fibrinogen, chain A, domain 1"/>
    <property type="match status" value="1"/>
</dbReference>
<dbReference type="InterPro" id="IPR036056">
    <property type="entry name" value="Fibrinogen-like_C"/>
</dbReference>
<evidence type="ECO:0000313" key="3">
    <source>
        <dbReference type="EnsemblMetazoa" id="AALFPA23_024448.P36444"/>
    </source>
</evidence>
<sequence>MDKNLKIVSSLLMICSSLLCIELLVTFVIQQNGRSSFGYESLLSRIELLTNEIKAMNVDMKSRTDMMNEKVMEKLDRLETTLIKRFDNMENVKLDKFESIKNDINQHINQTCLRNVDQKNDSEAFYDKLASQMSKVQNTVEATKTDLALIKSLVPPESCKHLSSTLSGQFQLRPFKDENTIEVYCEQAAFGGGWLVFQRRFDGSVDFFRNWTQYRNGFGDVGGEFWLGLEQLHQLTKDRRFELIVELEANDSDVLFARYDDFAIGSEKEMYSLKGLGNFTGTARDALSYHRGRSFSTSDRETENCSYNYATGCMSGWWYSCGFKSDLNQPYVLTKGNIIHWAGFPYKEGIKSTKMMIREIQ</sequence>
<dbReference type="CDD" id="cd00087">
    <property type="entry name" value="FReD"/>
    <property type="match status" value="1"/>
</dbReference>
<keyword evidence="1" id="KW-0812">Transmembrane</keyword>
<dbReference type="RefSeq" id="XP_062710737.1">
    <property type="nucleotide sequence ID" value="XM_062854753.1"/>
</dbReference>
<keyword evidence="4" id="KW-1185">Reference proteome</keyword>